<dbReference type="InterPro" id="IPR004960">
    <property type="entry name" value="LipA_acyltrans"/>
</dbReference>
<dbReference type="Pfam" id="PF03279">
    <property type="entry name" value="Lip_A_acyltrans"/>
    <property type="match status" value="1"/>
</dbReference>
<keyword evidence="6 8" id="KW-0012">Acyltransferase</keyword>
<dbReference type="EMBL" id="JACHHO010000004">
    <property type="protein sequence ID" value="MBB5205470.1"/>
    <property type="molecule type" value="Genomic_DNA"/>
</dbReference>
<dbReference type="PANTHER" id="PTHR30606:SF10">
    <property type="entry name" value="PHOSPHATIDYLINOSITOL MANNOSIDE ACYLTRANSFERASE"/>
    <property type="match status" value="1"/>
</dbReference>
<keyword evidence="9" id="KW-1185">Reference proteome</keyword>
<proteinExistence type="predicted"/>
<evidence type="ECO:0000313" key="9">
    <source>
        <dbReference type="Proteomes" id="UP000554837"/>
    </source>
</evidence>
<dbReference type="CDD" id="cd07984">
    <property type="entry name" value="LPLAT_LABLAT-like"/>
    <property type="match status" value="1"/>
</dbReference>
<keyword evidence="3" id="KW-0997">Cell inner membrane</keyword>
<feature type="region of interest" description="Disordered" evidence="7">
    <location>
        <begin position="216"/>
        <end position="241"/>
    </location>
</feature>
<evidence type="ECO:0000256" key="6">
    <source>
        <dbReference type="ARBA" id="ARBA00023315"/>
    </source>
</evidence>
<dbReference type="PANTHER" id="PTHR30606">
    <property type="entry name" value="LIPID A BIOSYNTHESIS LAUROYL ACYLTRANSFERASE"/>
    <property type="match status" value="1"/>
</dbReference>
<dbReference type="EC" id="2.3.1.241" evidence="8"/>
<evidence type="ECO:0000256" key="3">
    <source>
        <dbReference type="ARBA" id="ARBA00022519"/>
    </source>
</evidence>
<organism evidence="8 9">
    <name type="scientific">Inhella inkyongensis</name>
    <dbReference type="NCBI Taxonomy" id="392593"/>
    <lineage>
        <taxon>Bacteria</taxon>
        <taxon>Pseudomonadati</taxon>
        <taxon>Pseudomonadota</taxon>
        <taxon>Betaproteobacteria</taxon>
        <taxon>Burkholderiales</taxon>
        <taxon>Sphaerotilaceae</taxon>
        <taxon>Inhella</taxon>
    </lineage>
</organism>
<dbReference type="AlphaFoldDB" id="A0A840SAR7"/>
<sequence>MALRSYARVCMGVLDSLFLKELRVDIAYEDAGARQALTQGERACVSTLHMGCYETVALALQRLTGRCTTLAKLPPGLPSIATRLRASGIRYLDRTEGNQLFELVAALRKGGFVCLHADHQGRDIEVRFLGQTTKAPVGCALVAALGGAPLLLGHAQMLAAGHYRVSFSTLSTQAPGRDLASLKRQVRRCYRRFDALVRAHPEHYYWSYARFRPRAEPQAGPPQSKPAAFSQEPVRSWRGAL</sequence>
<comment type="caution">
    <text evidence="8">The sequence shown here is derived from an EMBL/GenBank/DDBJ whole genome shotgun (WGS) entry which is preliminary data.</text>
</comment>
<reference evidence="8 9" key="1">
    <citation type="submission" date="2020-08" db="EMBL/GenBank/DDBJ databases">
        <title>Genomic Encyclopedia of Type Strains, Phase IV (KMG-IV): sequencing the most valuable type-strain genomes for metagenomic binning, comparative biology and taxonomic classification.</title>
        <authorList>
            <person name="Goeker M."/>
        </authorList>
    </citation>
    <scope>NUCLEOTIDE SEQUENCE [LARGE SCALE GENOMIC DNA]</scope>
    <source>
        <strain evidence="8 9">DSM 23958</strain>
    </source>
</reference>
<gene>
    <name evidence="8" type="ORF">HNQ51_002789</name>
</gene>
<dbReference type="GO" id="GO:0005886">
    <property type="term" value="C:plasma membrane"/>
    <property type="evidence" value="ECO:0007669"/>
    <property type="project" value="UniProtKB-SubCell"/>
</dbReference>
<comment type="subcellular location">
    <subcellularLocation>
        <location evidence="1">Cell inner membrane</location>
    </subcellularLocation>
</comment>
<evidence type="ECO:0000256" key="2">
    <source>
        <dbReference type="ARBA" id="ARBA00022475"/>
    </source>
</evidence>
<dbReference type="GO" id="GO:0009247">
    <property type="term" value="P:glycolipid biosynthetic process"/>
    <property type="evidence" value="ECO:0007669"/>
    <property type="project" value="UniProtKB-ARBA"/>
</dbReference>
<dbReference type="Proteomes" id="UP000554837">
    <property type="component" value="Unassembled WGS sequence"/>
</dbReference>
<name>A0A840SAR7_9BURK</name>
<keyword evidence="2" id="KW-1003">Cell membrane</keyword>
<evidence type="ECO:0000256" key="4">
    <source>
        <dbReference type="ARBA" id="ARBA00022679"/>
    </source>
</evidence>
<keyword evidence="5" id="KW-0472">Membrane</keyword>
<accession>A0A840SAR7</accession>
<evidence type="ECO:0000256" key="7">
    <source>
        <dbReference type="SAM" id="MobiDB-lite"/>
    </source>
</evidence>
<evidence type="ECO:0000313" key="8">
    <source>
        <dbReference type="EMBL" id="MBB5205470.1"/>
    </source>
</evidence>
<dbReference type="GO" id="GO:0008913">
    <property type="term" value="F:Kdo2-lipid IVA acyltransferase activity"/>
    <property type="evidence" value="ECO:0007669"/>
    <property type="project" value="UniProtKB-EC"/>
</dbReference>
<keyword evidence="4 8" id="KW-0808">Transferase</keyword>
<evidence type="ECO:0000256" key="5">
    <source>
        <dbReference type="ARBA" id="ARBA00023136"/>
    </source>
</evidence>
<evidence type="ECO:0000256" key="1">
    <source>
        <dbReference type="ARBA" id="ARBA00004533"/>
    </source>
</evidence>
<protein>
    <submittedName>
        <fullName evidence="8">KDO2-lipid IV(A) lauroyltransferase</fullName>
        <ecNumber evidence="8">2.3.1.241</ecNumber>
    </submittedName>
</protein>